<dbReference type="Pfam" id="PF18962">
    <property type="entry name" value="Por_Secre_tail"/>
    <property type="match status" value="1"/>
</dbReference>
<evidence type="ECO:0000313" key="3">
    <source>
        <dbReference type="EMBL" id="GGE08222.1"/>
    </source>
</evidence>
<dbReference type="NCBIfam" id="TIGR04183">
    <property type="entry name" value="Por_Secre_tail"/>
    <property type="match status" value="1"/>
</dbReference>
<proteinExistence type="predicted"/>
<sequence length="661" mass="73053">MNKIISIVFTAFFVNIGFSQFFVNDNTTVYSGDLFDLYTNEDFLNEGEVTFNGNASFYVDSGLDNRNGVINYNDVTLHIGSGTSLSSSNDDFYFKDRDSLLQIGEQVRFVVLNKLGGTTDVLEGHLGINDWFESTAGTLTAGRRVTLLNRNSTDVATATRSTGGTAILETERFIPARRAFRLISPSATTSSSIRANWQEDASAWNDNPSPGFGTHITGIGEENPVAGTNDGQNGFDWQPSGNPSLFEYNNTSGVWFAIPNTNLQNLEAGNPLRLMIRGSRDVNIQFNISPPSNTNIRESGTLTRGTVTYNDPNFGDEEDDFIFIGNPYHSVVDLETVFNNSSNIKPFVAIWEPALGGTPVVGQAGGRGAYVLVDILNNETNTVESAITKFLQPKQAAFFYADGNGAPSIVFSENDKSTNDNLNQVFSVNSDFNLNLLLYDENSFNQNSTSRDAFLIRFRANANNEVDANDVPKPNNLDENLARIHEGILLSIEERNLPVNGEKLGLFINQYKNTNYVFKSILENIPANTNAYLIDHYLNETHVLNEGITTINFSIDPNINASIAYNRFSLSFGLDNLGNISFDKNQVQVYPNPSEGIIHIKSSINIKQISVYSLDGKLLLQENKNSLANYTMNLGMLEAGVYLISIENEEQQTFTTKLIIK</sequence>
<accession>A0A917E658</accession>
<evidence type="ECO:0000259" key="2">
    <source>
        <dbReference type="Pfam" id="PF18962"/>
    </source>
</evidence>
<comment type="caution">
    <text evidence="3">The sequence shown here is derived from an EMBL/GenBank/DDBJ whole genome shotgun (WGS) entry which is preliminary data.</text>
</comment>
<name>A0A917E658_9FLAO</name>
<reference evidence="3 4" key="1">
    <citation type="journal article" date="2014" name="Int. J. Syst. Evol. Microbiol.">
        <title>Complete genome sequence of Corynebacterium casei LMG S-19264T (=DSM 44701T), isolated from a smear-ripened cheese.</title>
        <authorList>
            <consortium name="US DOE Joint Genome Institute (JGI-PGF)"/>
            <person name="Walter F."/>
            <person name="Albersmeier A."/>
            <person name="Kalinowski J."/>
            <person name="Ruckert C."/>
        </authorList>
    </citation>
    <scope>NUCLEOTIDE SEQUENCE [LARGE SCALE GENOMIC DNA]</scope>
    <source>
        <strain evidence="3 4">CGMCC 1.12925</strain>
    </source>
</reference>
<keyword evidence="1" id="KW-0732">Signal</keyword>
<dbReference type="EMBL" id="BMGL01000004">
    <property type="protein sequence ID" value="GGE08222.1"/>
    <property type="molecule type" value="Genomic_DNA"/>
</dbReference>
<dbReference type="InterPro" id="IPR026444">
    <property type="entry name" value="Secre_tail"/>
</dbReference>
<evidence type="ECO:0000256" key="1">
    <source>
        <dbReference type="ARBA" id="ARBA00022729"/>
    </source>
</evidence>
<keyword evidence="4" id="KW-1185">Reference proteome</keyword>
<feature type="domain" description="Secretion system C-terminal sorting" evidence="2">
    <location>
        <begin position="589"/>
        <end position="660"/>
    </location>
</feature>
<evidence type="ECO:0000313" key="4">
    <source>
        <dbReference type="Proteomes" id="UP000599688"/>
    </source>
</evidence>
<dbReference type="AlphaFoldDB" id="A0A917E658"/>
<dbReference type="RefSeq" id="WP_188405418.1">
    <property type="nucleotide sequence ID" value="NZ_BMGL01000004.1"/>
</dbReference>
<gene>
    <name evidence="3" type="ORF">GCM10010831_07230</name>
</gene>
<organism evidence="3 4">
    <name type="scientific">Psychroflexus salis</name>
    <dbReference type="NCBI Taxonomy" id="1526574"/>
    <lineage>
        <taxon>Bacteria</taxon>
        <taxon>Pseudomonadati</taxon>
        <taxon>Bacteroidota</taxon>
        <taxon>Flavobacteriia</taxon>
        <taxon>Flavobacteriales</taxon>
        <taxon>Flavobacteriaceae</taxon>
        <taxon>Psychroflexus</taxon>
    </lineage>
</organism>
<protein>
    <recommendedName>
        <fullName evidence="2">Secretion system C-terminal sorting domain-containing protein</fullName>
    </recommendedName>
</protein>
<dbReference type="Proteomes" id="UP000599688">
    <property type="component" value="Unassembled WGS sequence"/>
</dbReference>